<evidence type="ECO:0008006" key="3">
    <source>
        <dbReference type="Google" id="ProtNLM"/>
    </source>
</evidence>
<dbReference type="RefSeq" id="WP_078349967.1">
    <property type="nucleotide sequence ID" value="NZ_MBTF01000034.1"/>
</dbReference>
<keyword evidence="2" id="KW-1185">Reference proteome</keyword>
<gene>
    <name evidence="1" type="ORF">BC343_11300</name>
</gene>
<name>A0A1S9PB70_9SPHI</name>
<organism evidence="1 2">
    <name type="scientific">Mucilaginibacter pedocola</name>
    <dbReference type="NCBI Taxonomy" id="1792845"/>
    <lineage>
        <taxon>Bacteria</taxon>
        <taxon>Pseudomonadati</taxon>
        <taxon>Bacteroidota</taxon>
        <taxon>Sphingobacteriia</taxon>
        <taxon>Sphingobacteriales</taxon>
        <taxon>Sphingobacteriaceae</taxon>
        <taxon>Mucilaginibacter</taxon>
    </lineage>
</organism>
<dbReference type="Proteomes" id="UP000189739">
    <property type="component" value="Unassembled WGS sequence"/>
</dbReference>
<dbReference type="STRING" id="1792845.BC343_11300"/>
<evidence type="ECO:0000313" key="2">
    <source>
        <dbReference type="Proteomes" id="UP000189739"/>
    </source>
</evidence>
<protein>
    <recommendedName>
        <fullName evidence="3">DUF3990 domain-containing protein</fullName>
    </recommendedName>
</protein>
<sequence length="199" mass="22852">MYSDRSGLVLGFHGCDIELRDKVILGQEQLRKSTNSYDWLGHGIYFWENSPARALDFAEELQRNSKKRTQKISTPAVLGAVIDLKHCLDLTEFSNLQILKSGYETLKDLLETEGLQLPENLKIGKSNELLMRHLDCAVIETIHNNNEPSNRYDSVRGMFTEGEFPYPNAGFKEKNHVQICIRNPNCIKGFFLPRFNVKF</sequence>
<dbReference type="AlphaFoldDB" id="A0A1S9PB70"/>
<comment type="caution">
    <text evidence="1">The sequence shown here is derived from an EMBL/GenBank/DDBJ whole genome shotgun (WGS) entry which is preliminary data.</text>
</comment>
<reference evidence="1 2" key="1">
    <citation type="submission" date="2016-07" db="EMBL/GenBank/DDBJ databases">
        <title>Genomic analysis of zinc-resistant bacterium Mucilaginibacter pedocola TBZ30.</title>
        <authorList>
            <person name="Huang J."/>
            <person name="Tang J."/>
        </authorList>
    </citation>
    <scope>NUCLEOTIDE SEQUENCE [LARGE SCALE GENOMIC DNA]</scope>
    <source>
        <strain evidence="1 2">TBZ30</strain>
    </source>
</reference>
<accession>A0A1S9PB70</accession>
<evidence type="ECO:0000313" key="1">
    <source>
        <dbReference type="EMBL" id="OOQ58222.1"/>
    </source>
</evidence>
<dbReference type="SUPFAM" id="SSF56399">
    <property type="entry name" value="ADP-ribosylation"/>
    <property type="match status" value="1"/>
</dbReference>
<dbReference type="EMBL" id="MBTF01000034">
    <property type="protein sequence ID" value="OOQ58222.1"/>
    <property type="molecule type" value="Genomic_DNA"/>
</dbReference>
<proteinExistence type="predicted"/>